<evidence type="ECO:0000256" key="1">
    <source>
        <dbReference type="ARBA" id="ARBA00022823"/>
    </source>
</evidence>
<evidence type="ECO:0000313" key="2">
    <source>
        <dbReference type="EMBL" id="SVC51421.1"/>
    </source>
</evidence>
<dbReference type="EMBL" id="UINC01095382">
    <property type="protein sequence ID" value="SVC51421.1"/>
    <property type="molecule type" value="Genomic_DNA"/>
</dbReference>
<gene>
    <name evidence="2" type="ORF">METZ01_LOCUS304275</name>
</gene>
<reference evidence="2" key="1">
    <citation type="submission" date="2018-05" db="EMBL/GenBank/DDBJ databases">
        <authorList>
            <person name="Lanie J.A."/>
            <person name="Ng W.-L."/>
            <person name="Kazmierczak K.M."/>
            <person name="Andrzejewski T.M."/>
            <person name="Davidsen T.M."/>
            <person name="Wayne K.J."/>
            <person name="Tettelin H."/>
            <person name="Glass J.I."/>
            <person name="Rusch D."/>
            <person name="Podicherti R."/>
            <person name="Tsui H.-C.T."/>
            <person name="Winkler M.E."/>
        </authorList>
    </citation>
    <scope>NUCLEOTIDE SEQUENCE</scope>
</reference>
<accession>A0A382MVR4</accession>
<dbReference type="SUPFAM" id="SSF51230">
    <property type="entry name" value="Single hybrid motif"/>
    <property type="match status" value="1"/>
</dbReference>
<dbReference type="InterPro" id="IPR011053">
    <property type="entry name" value="Single_hybrid_motif"/>
</dbReference>
<protein>
    <submittedName>
        <fullName evidence="2">Uncharacterized protein</fullName>
    </submittedName>
</protein>
<dbReference type="Pfam" id="PF01597">
    <property type="entry name" value="GCV_H"/>
    <property type="match status" value="1"/>
</dbReference>
<name>A0A382MVR4_9ZZZZ</name>
<dbReference type="AlphaFoldDB" id="A0A382MVR4"/>
<dbReference type="Gene3D" id="2.40.50.100">
    <property type="match status" value="1"/>
</dbReference>
<proteinExistence type="predicted"/>
<sequence length="136" mass="15221">MVEVQHGRSTENTCQPGAFESFVTCFESANPKPSLAPMADGKKTLFFKRTHFATHLPLGYRYSPSHFWARETEGVLRIGFTKFATRMLGDMVDHGFEIKAGTHIKPGQILGWVEGFKAISDIYSFAEGEFLSTNPE</sequence>
<keyword evidence="1" id="KW-0450">Lipoyl</keyword>
<organism evidence="2">
    <name type="scientific">marine metagenome</name>
    <dbReference type="NCBI Taxonomy" id="408172"/>
    <lineage>
        <taxon>unclassified sequences</taxon>
        <taxon>metagenomes</taxon>
        <taxon>ecological metagenomes</taxon>
    </lineage>
</organism>
<dbReference type="InterPro" id="IPR003016">
    <property type="entry name" value="2-oxoA_DH_lipoyl-BS"/>
</dbReference>
<dbReference type="CDD" id="cd06848">
    <property type="entry name" value="GCS_H"/>
    <property type="match status" value="1"/>
</dbReference>
<dbReference type="InterPro" id="IPR033753">
    <property type="entry name" value="GCV_H/Fam206"/>
</dbReference>
<feature type="non-terminal residue" evidence="2">
    <location>
        <position position="136"/>
    </location>
</feature>
<dbReference type="PROSITE" id="PS00189">
    <property type="entry name" value="LIPOYL"/>
    <property type="match status" value="1"/>
</dbReference>